<gene>
    <name evidence="1" type="ORF">UABAM_06144</name>
</gene>
<dbReference type="EMBL" id="AP019860">
    <property type="protein sequence ID" value="BBM87729.1"/>
    <property type="molecule type" value="Genomic_DNA"/>
</dbReference>
<proteinExistence type="predicted"/>
<dbReference type="Proteomes" id="UP000326354">
    <property type="component" value="Chromosome"/>
</dbReference>
<dbReference type="RefSeq" id="WP_151971733.1">
    <property type="nucleotide sequence ID" value="NZ_AP019860.1"/>
</dbReference>
<dbReference type="AlphaFoldDB" id="A0A5S9F7H7"/>
<name>A0A5S9F7H7_UABAM</name>
<evidence type="ECO:0000313" key="1">
    <source>
        <dbReference type="EMBL" id="BBM87729.1"/>
    </source>
</evidence>
<organism evidence="1 2">
    <name type="scientific">Uabimicrobium amorphum</name>
    <dbReference type="NCBI Taxonomy" id="2596890"/>
    <lineage>
        <taxon>Bacteria</taxon>
        <taxon>Pseudomonadati</taxon>
        <taxon>Planctomycetota</taxon>
        <taxon>Candidatus Uabimicrobiia</taxon>
        <taxon>Candidatus Uabimicrobiales</taxon>
        <taxon>Candidatus Uabimicrobiaceae</taxon>
        <taxon>Candidatus Uabimicrobium</taxon>
    </lineage>
</organism>
<reference evidence="1 2" key="1">
    <citation type="submission" date="2019-08" db="EMBL/GenBank/DDBJ databases">
        <title>Complete genome sequence of Candidatus Uab amorphum.</title>
        <authorList>
            <person name="Shiratori T."/>
            <person name="Suzuki S."/>
            <person name="Kakizawa Y."/>
            <person name="Ishida K."/>
        </authorList>
    </citation>
    <scope>NUCLEOTIDE SEQUENCE [LARGE SCALE GENOMIC DNA]</scope>
    <source>
        <strain evidence="1 2">SRT547</strain>
    </source>
</reference>
<keyword evidence="2" id="KW-1185">Reference proteome</keyword>
<sequence length="769" mass="87612">MKYLLYLFLLCNTLFAVNHEDVIEAAKHVQEQVKKYDVLRKQVLEKFINKEKVVHLTAQLGALEGNISAAIKSYTTKRKIYLNSIKGLLELRSQAILVQGEAEKAKAEEYGLLVLNAVNLDLPKLDPAHNSFVLILMNDLKTKSIVEEGLNGWRKKLTRLREKMNIEERAKTTFQELIKTDVFLDEYVKEHVIGNLVSKFKDRLPRLKKALKKLADVDDKIGQVLDTVEFIDAMKTLGKFELNIETLKVVASFWAKVAASVPGGQLVEAYIDDFVLQALDAVGNTVAILEFAASKKNLAKLFVYLGNKSVSPRSTRGFSEKKGLFYLAIPPAKLILKTLPKSGSRYEMNTFIDVKYKIPFEIPERTTMYIDLVASEIAHGNVAVNRANSLQRFFLEKREGILKKKFKTPARPGKYDLRLHGIFSREITHVSFEVQAEGRGVLLLAKKEFVAGEKIVVSYQLPKWYSKETQVVISPGGESKSVSSMPNGSVIFDTPQPGNYEFHLANTFSGEDEYITFIDDRVNFIVLEKLPWEPLIGNWSIEYNDSKHEKIKGFMFITKNGPHGYLEVSGKRQELTHFKENLHYTTNGIKGSYIQNATATRPVFVNLKITKNLQEISGSWRIRERMKKPFALPPLRHAQREFLDEENDSYAMKGNEVWRRLPTPKIVSARVKNKIPENIIKGLWKLGYKHRVTLQVKLKKERLSMFQKSGGKHYLSIKFADVHLQKVGAVMVTKNGLEFDVFLLPGAKEGVKEIIVNNSVSAWMLRFER</sequence>
<dbReference type="KEGG" id="uam:UABAM_06144"/>
<protein>
    <submittedName>
        <fullName evidence="1">Uncharacterized protein</fullName>
    </submittedName>
</protein>
<dbReference type="OrthoDB" id="9783818at2"/>
<accession>A0A5S9F7H7</accession>
<evidence type="ECO:0000313" key="2">
    <source>
        <dbReference type="Proteomes" id="UP000326354"/>
    </source>
</evidence>